<gene>
    <name evidence="3" type="ORF">KC19_3G181000</name>
</gene>
<organism evidence="3 4">
    <name type="scientific">Ceratodon purpureus</name>
    <name type="common">Fire moss</name>
    <name type="synonym">Dicranum purpureum</name>
    <dbReference type="NCBI Taxonomy" id="3225"/>
    <lineage>
        <taxon>Eukaryota</taxon>
        <taxon>Viridiplantae</taxon>
        <taxon>Streptophyta</taxon>
        <taxon>Embryophyta</taxon>
        <taxon>Bryophyta</taxon>
        <taxon>Bryophytina</taxon>
        <taxon>Bryopsida</taxon>
        <taxon>Dicranidae</taxon>
        <taxon>Pseudoditrichales</taxon>
        <taxon>Ditrichaceae</taxon>
        <taxon>Ceratodon</taxon>
    </lineage>
</organism>
<dbReference type="OrthoDB" id="70030at2759"/>
<dbReference type="EMBL" id="CM026423">
    <property type="protein sequence ID" value="KAG0584043.1"/>
    <property type="molecule type" value="Genomic_DNA"/>
</dbReference>
<reference evidence="3" key="1">
    <citation type="submission" date="2020-06" db="EMBL/GenBank/DDBJ databases">
        <title>WGS assembly of Ceratodon purpureus strain R40.</title>
        <authorList>
            <person name="Carey S.B."/>
            <person name="Jenkins J."/>
            <person name="Shu S."/>
            <person name="Lovell J.T."/>
            <person name="Sreedasyam A."/>
            <person name="Maumus F."/>
            <person name="Tiley G.P."/>
            <person name="Fernandez-Pozo N."/>
            <person name="Barry K."/>
            <person name="Chen C."/>
            <person name="Wang M."/>
            <person name="Lipzen A."/>
            <person name="Daum C."/>
            <person name="Saski C.A."/>
            <person name="Payton A.C."/>
            <person name="Mcbreen J.C."/>
            <person name="Conrad R.E."/>
            <person name="Kollar L.M."/>
            <person name="Olsson S."/>
            <person name="Huttunen S."/>
            <person name="Landis J.B."/>
            <person name="Wickett N.J."/>
            <person name="Johnson M.G."/>
            <person name="Rensing S.A."/>
            <person name="Grimwood J."/>
            <person name="Schmutz J."/>
            <person name="Mcdaniel S.F."/>
        </authorList>
    </citation>
    <scope>NUCLEOTIDE SEQUENCE</scope>
    <source>
        <strain evidence="3">R40</strain>
    </source>
</reference>
<dbReference type="PANTHER" id="PTHR47587:SF2">
    <property type="entry name" value="OS05G0103500 PROTEIN"/>
    <property type="match status" value="1"/>
</dbReference>
<evidence type="ECO:0000256" key="2">
    <source>
        <dbReference type="SAM" id="MobiDB-lite"/>
    </source>
</evidence>
<evidence type="ECO:0008006" key="5">
    <source>
        <dbReference type="Google" id="ProtNLM"/>
    </source>
</evidence>
<dbReference type="PANTHER" id="PTHR47587">
    <property type="entry name" value="OS05G0103500 PROTEIN"/>
    <property type="match status" value="1"/>
</dbReference>
<keyword evidence="1" id="KW-0175">Coiled coil</keyword>
<accession>A0A8T0INM3</accession>
<feature type="region of interest" description="Disordered" evidence="2">
    <location>
        <begin position="23"/>
        <end position="55"/>
    </location>
</feature>
<keyword evidence="4" id="KW-1185">Reference proteome</keyword>
<feature type="coiled-coil region" evidence="1">
    <location>
        <begin position="97"/>
        <end position="128"/>
    </location>
</feature>
<evidence type="ECO:0000313" key="4">
    <source>
        <dbReference type="Proteomes" id="UP000822688"/>
    </source>
</evidence>
<feature type="compositionally biased region" description="Basic and acidic residues" evidence="2">
    <location>
        <begin position="23"/>
        <end position="32"/>
    </location>
</feature>
<dbReference type="Proteomes" id="UP000822688">
    <property type="component" value="Chromosome 3"/>
</dbReference>
<comment type="caution">
    <text evidence="3">The sequence shown here is derived from an EMBL/GenBank/DDBJ whole genome shotgun (WGS) entry which is preliminary data.</text>
</comment>
<proteinExistence type="predicted"/>
<sequence length="186" mass="21000">MAPAQDAFSLQVTSELMQKLTKENIVAKEPAKGRKPTQKAAAPKPSMKPVEPAPMNLKQDLSLPYYPGFLSSLPGMNKPEVQTHEQTHDLVPIYKVLEETEKLGEKLQKQEEKELEKVKQLAQDLQDKQFRAPSYPIPCQTEKETCLQCYRGSTKSPLECAEAVRVFKECSQRVQQDFAQRTAAPQ</sequence>
<protein>
    <recommendedName>
        <fullName evidence="5">Coiled-coil-helix-coiled-coil-helix domain containing 3</fullName>
    </recommendedName>
</protein>
<evidence type="ECO:0000256" key="1">
    <source>
        <dbReference type="SAM" id="Coils"/>
    </source>
</evidence>
<evidence type="ECO:0000313" key="3">
    <source>
        <dbReference type="EMBL" id="KAG0584043.1"/>
    </source>
</evidence>
<dbReference type="AlphaFoldDB" id="A0A8T0INM3"/>
<name>A0A8T0INM3_CERPU</name>